<dbReference type="Proteomes" id="UP000177078">
    <property type="component" value="Unassembled WGS sequence"/>
</dbReference>
<dbReference type="AlphaFoldDB" id="A0A1G2REQ8"/>
<dbReference type="STRING" id="1802457.A3F15_00155"/>
<keyword evidence="1" id="KW-0175">Coiled coil</keyword>
<dbReference type="Pfam" id="PF04977">
    <property type="entry name" value="DivIC"/>
    <property type="match status" value="1"/>
</dbReference>
<accession>A0A1G2REQ8</accession>
<protein>
    <recommendedName>
        <fullName evidence="5">Cell division protein FtsL</fullName>
    </recommendedName>
</protein>
<keyword evidence="2" id="KW-0472">Membrane</keyword>
<evidence type="ECO:0000313" key="4">
    <source>
        <dbReference type="Proteomes" id="UP000177078"/>
    </source>
</evidence>
<sequence length="129" mass="15386">MIQQRNKTKRARGVMVFLSSVLPIASALIFIVFLAVSNWRLYQKRAELVSQFRDLEKEAVMLEKENQELQEGFFQLSDKEYLEKMAREKFSYKKPGEEVVIVLPPPVIEEVKREEKKNFWQKFLEIFQL</sequence>
<evidence type="ECO:0000256" key="1">
    <source>
        <dbReference type="SAM" id="Coils"/>
    </source>
</evidence>
<feature type="coiled-coil region" evidence="1">
    <location>
        <begin position="45"/>
        <end position="72"/>
    </location>
</feature>
<reference evidence="3 4" key="1">
    <citation type="journal article" date="2016" name="Nat. Commun.">
        <title>Thousands of microbial genomes shed light on interconnected biogeochemical processes in an aquifer system.</title>
        <authorList>
            <person name="Anantharaman K."/>
            <person name="Brown C.T."/>
            <person name="Hug L.A."/>
            <person name="Sharon I."/>
            <person name="Castelle C.J."/>
            <person name="Probst A.J."/>
            <person name="Thomas B.C."/>
            <person name="Singh A."/>
            <person name="Wilkins M.J."/>
            <person name="Karaoz U."/>
            <person name="Brodie E.L."/>
            <person name="Williams K.H."/>
            <person name="Hubbard S.S."/>
            <person name="Banfield J.F."/>
        </authorList>
    </citation>
    <scope>NUCLEOTIDE SEQUENCE [LARGE SCALE GENOMIC DNA]</scope>
</reference>
<dbReference type="EMBL" id="MHUC01000016">
    <property type="protein sequence ID" value="OHA70869.1"/>
    <property type="molecule type" value="Genomic_DNA"/>
</dbReference>
<evidence type="ECO:0000313" key="3">
    <source>
        <dbReference type="EMBL" id="OHA70869.1"/>
    </source>
</evidence>
<dbReference type="InterPro" id="IPR007060">
    <property type="entry name" value="FtsL/DivIC"/>
</dbReference>
<keyword evidence="2" id="KW-0812">Transmembrane</keyword>
<feature type="transmembrane region" description="Helical" evidence="2">
    <location>
        <begin position="12"/>
        <end position="36"/>
    </location>
</feature>
<name>A0A1G2REQ8_9BACT</name>
<comment type="caution">
    <text evidence="3">The sequence shown here is derived from an EMBL/GenBank/DDBJ whole genome shotgun (WGS) entry which is preliminary data.</text>
</comment>
<organism evidence="3 4">
    <name type="scientific">Candidatus Wildermuthbacteria bacterium RIFCSPHIGHO2_12_FULL_40_12</name>
    <dbReference type="NCBI Taxonomy" id="1802457"/>
    <lineage>
        <taxon>Bacteria</taxon>
        <taxon>Candidatus Wildermuthiibacteriota</taxon>
    </lineage>
</organism>
<evidence type="ECO:0000256" key="2">
    <source>
        <dbReference type="SAM" id="Phobius"/>
    </source>
</evidence>
<proteinExistence type="predicted"/>
<gene>
    <name evidence="3" type="ORF">A3F15_00155</name>
</gene>
<keyword evidence="2" id="KW-1133">Transmembrane helix</keyword>
<evidence type="ECO:0008006" key="5">
    <source>
        <dbReference type="Google" id="ProtNLM"/>
    </source>
</evidence>